<keyword evidence="2" id="KW-1133">Transmembrane helix</keyword>
<sequence length="298" mass="31767">MSVESSGDKPAGGTGSGRYLSSPLGPRNRDAPNGAQVRRCPRIVWRRTRFGSIPPPPFRRTHRPQAQEPHRRRPARRRGRARGRACRGRRRARPGRLARRARLLGRRLRRGGAKNVMVMSVAAGIVGTLAIPAYAFAPGTDGIQYGATAETQLTRAAAQDVVVADEVIAAPISEDSYAAVTAEEIRAAEEAERAAEAAAEAARQAAAAEMTSYAAAASEYTPAAVYGSADPASVFSVAQQYLGVPYVYGGATPPDSTARDSCSTSTPSSGSASRTRRRGRAPPAPRSRSRRRFPATWS</sequence>
<feature type="region of interest" description="Disordered" evidence="1">
    <location>
        <begin position="252"/>
        <end position="298"/>
    </location>
</feature>
<accession>A0ABN6YE45</accession>
<name>A0ABN6YE45_9MICO</name>
<keyword evidence="2" id="KW-0472">Membrane</keyword>
<evidence type="ECO:0000256" key="1">
    <source>
        <dbReference type="SAM" id="MobiDB-lite"/>
    </source>
</evidence>
<protein>
    <submittedName>
        <fullName evidence="3">Uncharacterized protein</fullName>
    </submittedName>
</protein>
<evidence type="ECO:0000256" key="2">
    <source>
        <dbReference type="SAM" id="Phobius"/>
    </source>
</evidence>
<keyword evidence="2" id="KW-0812">Transmembrane</keyword>
<keyword evidence="4" id="KW-1185">Reference proteome</keyword>
<organism evidence="3 4">
    <name type="scientific">Agromyces marinus</name>
    <dbReference type="NCBI Taxonomy" id="1389020"/>
    <lineage>
        <taxon>Bacteria</taxon>
        <taxon>Bacillati</taxon>
        <taxon>Actinomycetota</taxon>
        <taxon>Actinomycetes</taxon>
        <taxon>Micrococcales</taxon>
        <taxon>Microbacteriaceae</taxon>
        <taxon>Agromyces</taxon>
    </lineage>
</organism>
<dbReference type="EMBL" id="AP027734">
    <property type="protein sequence ID" value="BDZ55722.1"/>
    <property type="molecule type" value="Genomic_DNA"/>
</dbReference>
<proteinExistence type="predicted"/>
<dbReference type="Gene3D" id="3.90.1720.10">
    <property type="entry name" value="endopeptidase domain like (from Nostoc punctiforme)"/>
    <property type="match status" value="1"/>
</dbReference>
<reference evidence="4" key="1">
    <citation type="journal article" date="2019" name="Int. J. Syst. Evol. Microbiol.">
        <title>The Global Catalogue of Microorganisms (GCM) 10K type strain sequencing project: providing services to taxonomists for standard genome sequencing and annotation.</title>
        <authorList>
            <consortium name="The Broad Institute Genomics Platform"/>
            <consortium name="The Broad Institute Genome Sequencing Center for Infectious Disease"/>
            <person name="Wu L."/>
            <person name="Ma J."/>
        </authorList>
    </citation>
    <scope>NUCLEOTIDE SEQUENCE [LARGE SCALE GENOMIC DNA]</scope>
    <source>
        <strain evidence="4">NBRC 109019</strain>
    </source>
</reference>
<feature type="compositionally biased region" description="Basic residues" evidence="1">
    <location>
        <begin position="70"/>
        <end position="95"/>
    </location>
</feature>
<evidence type="ECO:0000313" key="4">
    <source>
        <dbReference type="Proteomes" id="UP001321477"/>
    </source>
</evidence>
<feature type="region of interest" description="Disordered" evidence="1">
    <location>
        <begin position="1"/>
        <end position="95"/>
    </location>
</feature>
<evidence type="ECO:0000313" key="3">
    <source>
        <dbReference type="EMBL" id="BDZ55722.1"/>
    </source>
</evidence>
<dbReference type="Proteomes" id="UP001321477">
    <property type="component" value="Chromosome"/>
</dbReference>
<feature type="transmembrane region" description="Helical" evidence="2">
    <location>
        <begin position="116"/>
        <end position="137"/>
    </location>
</feature>
<gene>
    <name evidence="3" type="ORF">GCM10025870_27950</name>
</gene>
<feature type="compositionally biased region" description="Low complexity" evidence="1">
    <location>
        <begin position="263"/>
        <end position="273"/>
    </location>
</feature>
<feature type="compositionally biased region" description="Basic residues" evidence="1">
    <location>
        <begin position="39"/>
        <end position="49"/>
    </location>
</feature>
<feature type="compositionally biased region" description="Basic residues" evidence="1">
    <location>
        <begin position="287"/>
        <end position="298"/>
    </location>
</feature>